<name>M5C1Q8_THACB</name>
<dbReference type="AlphaFoldDB" id="M5C1Q8"/>
<protein>
    <submittedName>
        <fullName evidence="2">Uncharacterized protein</fullName>
    </submittedName>
</protein>
<proteinExistence type="predicted"/>
<evidence type="ECO:0000313" key="3">
    <source>
        <dbReference type="Proteomes" id="UP000012065"/>
    </source>
</evidence>
<gene>
    <name evidence="2" type="ORF">BN14_06984</name>
</gene>
<evidence type="ECO:0000313" key="2">
    <source>
        <dbReference type="EMBL" id="CCO32920.1"/>
    </source>
</evidence>
<dbReference type="Proteomes" id="UP000012065">
    <property type="component" value="Unassembled WGS sequence"/>
</dbReference>
<dbReference type="HOGENOM" id="CLU_1469187_0_0_1"/>
<dbReference type="EMBL" id="CAOJ01010681">
    <property type="protein sequence ID" value="CCO32920.1"/>
    <property type="molecule type" value="Genomic_DNA"/>
</dbReference>
<feature type="region of interest" description="Disordered" evidence="1">
    <location>
        <begin position="123"/>
        <end position="154"/>
    </location>
</feature>
<organism evidence="2 3">
    <name type="scientific">Thanatephorus cucumeris (strain AG1-IB / isolate 7/3/14)</name>
    <name type="common">Lettuce bottom rot fungus</name>
    <name type="synonym">Rhizoctonia solani</name>
    <dbReference type="NCBI Taxonomy" id="1108050"/>
    <lineage>
        <taxon>Eukaryota</taxon>
        <taxon>Fungi</taxon>
        <taxon>Dikarya</taxon>
        <taxon>Basidiomycota</taxon>
        <taxon>Agaricomycotina</taxon>
        <taxon>Agaricomycetes</taxon>
        <taxon>Cantharellales</taxon>
        <taxon>Ceratobasidiaceae</taxon>
        <taxon>Rhizoctonia</taxon>
        <taxon>Rhizoctonia solani AG-1</taxon>
    </lineage>
</organism>
<comment type="caution">
    <text evidence="2">The sequence shown here is derived from an EMBL/GenBank/DDBJ whole genome shotgun (WGS) entry which is preliminary data.</text>
</comment>
<evidence type="ECO:0000256" key="1">
    <source>
        <dbReference type="SAM" id="MobiDB-lite"/>
    </source>
</evidence>
<sequence length="184" mass="19607">MVVTLPKAGYDNLVEPPELHSAIKQELARKRDNNSKQTYAQIVQDCLQPWNDSDDFTYTIAKLAPISAINTCRNIDETNARDEVARLDLQHIAICDGQDLWAKYKAGNIGLLGLKALACGDPLPSTPSPDTEPEVPSPPIPGHSAPSVPTKTSGGAKAIATAFGGANAWPGIIIQPKSVDAVRS</sequence>
<accession>M5C1Q8</accession>
<reference evidence="2 3" key="1">
    <citation type="journal article" date="2013" name="J. Biotechnol.">
        <title>Establishment and interpretation of the genome sequence of the phytopathogenic fungus Rhizoctonia solani AG1-IB isolate 7/3/14.</title>
        <authorList>
            <person name="Wibberg D.W."/>
            <person name="Jelonek L.J."/>
            <person name="Rupp O.R."/>
            <person name="Hennig M.H."/>
            <person name="Eikmeyer F.E."/>
            <person name="Goesmann A.G."/>
            <person name="Hartmann A.H."/>
            <person name="Borriss R.B."/>
            <person name="Grosch R.G."/>
            <person name="Puehler A.P."/>
            <person name="Schlueter A.S."/>
        </authorList>
    </citation>
    <scope>NUCLEOTIDE SEQUENCE [LARGE SCALE GENOMIC DNA]</scope>
    <source>
        <strain evidence="3">AG1-IB / isolate 7/3/14</strain>
    </source>
</reference>